<evidence type="ECO:0000313" key="2">
    <source>
        <dbReference type="EMBL" id="MBB4539294.1"/>
    </source>
</evidence>
<dbReference type="Proteomes" id="UP000557344">
    <property type="component" value="Unassembled WGS sequence"/>
</dbReference>
<gene>
    <name evidence="1" type="ORF">GGE46_006110</name>
    <name evidence="2" type="ORF">GGE57_006087</name>
</gene>
<dbReference type="AlphaFoldDB" id="A0A7W6VI14"/>
<dbReference type="EMBL" id="JACIHU010000024">
    <property type="protein sequence ID" value="MBB4483485.1"/>
    <property type="molecule type" value="Genomic_DNA"/>
</dbReference>
<protein>
    <submittedName>
        <fullName evidence="1">Uncharacterized protein</fullName>
    </submittedName>
</protein>
<proteinExistence type="predicted"/>
<evidence type="ECO:0000313" key="4">
    <source>
        <dbReference type="Proteomes" id="UP000557344"/>
    </source>
</evidence>
<evidence type="ECO:0000313" key="3">
    <source>
        <dbReference type="Proteomes" id="UP000523431"/>
    </source>
</evidence>
<dbReference type="RefSeq" id="WP_183844554.1">
    <property type="nucleotide sequence ID" value="NZ_JACIHU010000024.1"/>
</dbReference>
<organism evidence="1 4">
    <name type="scientific">Rhizobium etli</name>
    <dbReference type="NCBI Taxonomy" id="29449"/>
    <lineage>
        <taxon>Bacteria</taxon>
        <taxon>Pseudomonadati</taxon>
        <taxon>Pseudomonadota</taxon>
        <taxon>Alphaproteobacteria</taxon>
        <taxon>Hyphomicrobiales</taxon>
        <taxon>Rhizobiaceae</taxon>
        <taxon>Rhizobium/Agrobacterium group</taxon>
        <taxon>Rhizobium</taxon>
    </lineage>
</organism>
<dbReference type="Proteomes" id="UP000523431">
    <property type="component" value="Unassembled WGS sequence"/>
</dbReference>
<name>A0A7W6VI14_RHIET</name>
<sequence length="244" mass="25618">MEHTIVQTPSIGHPRLWGGGVQEHRTFFPMSAMLGKVVSTPANPLTLVLAASPTPGDIVARNDGAKTAALEARLASVDLYAVGGLLHSLNLRLRDSARLDRQAARDCDISAQQAAANALRASGLNQLLGTIVTSAFAIAGAGVNIGAGAKLVGTSETTMMTWNGAAMGISELGKVPGACLQMGATIELEEKARLEAEGSMSRSRAEDETEYKSGYESVIRDVLEKLSELRRADAETRSKIASMG</sequence>
<comment type="caution">
    <text evidence="1">The sequence shown here is derived from an EMBL/GenBank/DDBJ whole genome shotgun (WGS) entry which is preliminary data.</text>
</comment>
<reference evidence="3 4" key="1">
    <citation type="submission" date="2020-08" db="EMBL/GenBank/DDBJ databases">
        <title>Genomic Encyclopedia of Type Strains, Phase IV (KMG-V): Genome sequencing to study the core and pangenomes of soil and plant-associated prokaryotes.</title>
        <authorList>
            <person name="Whitman W."/>
        </authorList>
    </citation>
    <scope>NUCLEOTIDE SEQUENCE [LARGE SCALE GENOMIC DNA]</scope>
    <source>
        <strain evidence="1 4">SEMIA 471</strain>
        <strain evidence="2 3">SEMIA 489</strain>
    </source>
</reference>
<accession>A0A7W6VI14</accession>
<dbReference type="EMBL" id="JACIID010000024">
    <property type="protein sequence ID" value="MBB4539294.1"/>
    <property type="molecule type" value="Genomic_DNA"/>
</dbReference>
<evidence type="ECO:0000313" key="1">
    <source>
        <dbReference type="EMBL" id="MBB4483485.1"/>
    </source>
</evidence>